<feature type="repeat" description="PPR" evidence="5">
    <location>
        <begin position="970"/>
        <end position="1004"/>
    </location>
</feature>
<dbReference type="PROSITE" id="PS51375">
    <property type="entry name" value="PPR"/>
    <property type="match status" value="2"/>
</dbReference>
<evidence type="ECO:0000256" key="2">
    <source>
        <dbReference type="ARBA" id="ARBA00022737"/>
    </source>
</evidence>
<dbReference type="Gene3D" id="1.25.40.10">
    <property type="entry name" value="Tetratricopeptide repeat domain"/>
    <property type="match status" value="5"/>
</dbReference>
<evidence type="ECO:0000256" key="5">
    <source>
        <dbReference type="PROSITE-ProRule" id="PRU00708"/>
    </source>
</evidence>
<dbReference type="InterPro" id="IPR011990">
    <property type="entry name" value="TPR-like_helical_dom_sf"/>
</dbReference>
<feature type="domain" description="Tetratricopeptide repeat" evidence="7">
    <location>
        <begin position="494"/>
        <end position="587"/>
    </location>
</feature>
<protein>
    <recommendedName>
        <fullName evidence="7">Tetratricopeptide repeat domain-containing protein</fullName>
    </recommendedName>
</protein>
<evidence type="ECO:0000259" key="7">
    <source>
        <dbReference type="Pfam" id="PF24603"/>
    </source>
</evidence>
<gene>
    <name evidence="8" type="ORF">BDZ85DRAFT_58856</name>
</gene>
<dbReference type="OrthoDB" id="411857at2759"/>
<keyword evidence="2" id="KW-0677">Repeat</keyword>
<feature type="repeat" description="PPR" evidence="5">
    <location>
        <begin position="1005"/>
        <end position="1039"/>
    </location>
</feature>
<dbReference type="Pfam" id="PF13041">
    <property type="entry name" value="PPR_2"/>
    <property type="match status" value="1"/>
</dbReference>
<comment type="function">
    <text evidence="3">Regulates mitochondrial small subunit maturation by controlling 15S rRNA 5'-end processing. Localizes to the 5' precursor of the 15S rRNA in a position that is subsequently occupied by mS47 in the mature yeast mtSSU. Uses structure and sequence-specific RNA recognition, binding to a single-stranded region of the precursor and specifically recognizing bases -6 to -1. The exchange of Ccm1 for mS47 is coupled to the irreversible removal of precursor rRNA that is accompanied by conformational changes of the mitoribosomal proteins uS5m and mS26. These conformational changes signal completion of 5'-end rRNA processing through protection of the mature 5'-end of the 15S rRNA and stabilization of mS47. The removal of the 5' precursor together with the dissociation of Ccm1 may be catalyzed by the 5'-3' exoribonuclease Pet127. Involved in the specific removal of group I introns in mitochondrial encoded transcripts.</text>
</comment>
<comment type="similarity">
    <text evidence="1">Belongs to the CCM1 family.</text>
</comment>
<accession>A0A6A6GNA0</accession>
<feature type="region of interest" description="Disordered" evidence="6">
    <location>
        <begin position="62"/>
        <end position="83"/>
    </location>
</feature>
<dbReference type="Proteomes" id="UP000799538">
    <property type="component" value="Unassembled WGS sequence"/>
</dbReference>
<evidence type="ECO:0000256" key="3">
    <source>
        <dbReference type="ARBA" id="ARBA00044493"/>
    </source>
</evidence>
<comment type="subunit">
    <text evidence="4">Binds to mitochondrial small subunit 15S rRNA.</text>
</comment>
<evidence type="ECO:0000313" key="9">
    <source>
        <dbReference type="Proteomes" id="UP000799538"/>
    </source>
</evidence>
<organism evidence="8 9">
    <name type="scientific">Elsinoe ampelina</name>
    <dbReference type="NCBI Taxonomy" id="302913"/>
    <lineage>
        <taxon>Eukaryota</taxon>
        <taxon>Fungi</taxon>
        <taxon>Dikarya</taxon>
        <taxon>Ascomycota</taxon>
        <taxon>Pezizomycotina</taxon>
        <taxon>Dothideomycetes</taxon>
        <taxon>Dothideomycetidae</taxon>
        <taxon>Myriangiales</taxon>
        <taxon>Elsinoaceae</taxon>
        <taxon>Elsinoe</taxon>
    </lineage>
</organism>
<dbReference type="AlphaFoldDB" id="A0A6A6GNA0"/>
<dbReference type="NCBIfam" id="TIGR00756">
    <property type="entry name" value="PPR"/>
    <property type="match status" value="2"/>
</dbReference>
<evidence type="ECO:0000256" key="4">
    <source>
        <dbReference type="ARBA" id="ARBA00044511"/>
    </source>
</evidence>
<feature type="compositionally biased region" description="Polar residues" evidence="6">
    <location>
        <begin position="62"/>
        <end position="76"/>
    </location>
</feature>
<name>A0A6A6GNA0_9PEZI</name>
<dbReference type="FunFam" id="1.25.40.10:FF:000266">
    <property type="entry name" value="Pentatricopeptide repeat domain-containing protein"/>
    <property type="match status" value="1"/>
</dbReference>
<evidence type="ECO:0000256" key="1">
    <source>
        <dbReference type="ARBA" id="ARBA00006192"/>
    </source>
</evidence>
<reference evidence="9" key="1">
    <citation type="journal article" date="2020" name="Stud. Mycol.">
        <title>101 Dothideomycetes genomes: A test case for predicting lifestyles and emergence of pathogens.</title>
        <authorList>
            <person name="Haridas S."/>
            <person name="Albert R."/>
            <person name="Binder M."/>
            <person name="Bloem J."/>
            <person name="LaButti K."/>
            <person name="Salamov A."/>
            <person name="Andreopoulos B."/>
            <person name="Baker S."/>
            <person name="Barry K."/>
            <person name="Bills G."/>
            <person name="Bluhm B."/>
            <person name="Cannon C."/>
            <person name="Castanera R."/>
            <person name="Culley D."/>
            <person name="Daum C."/>
            <person name="Ezra D."/>
            <person name="Gonzalez J."/>
            <person name="Henrissat B."/>
            <person name="Kuo A."/>
            <person name="Liang C."/>
            <person name="Lipzen A."/>
            <person name="Lutzoni F."/>
            <person name="Magnuson J."/>
            <person name="Mondo S."/>
            <person name="Nolan M."/>
            <person name="Ohm R."/>
            <person name="Pangilinan J."/>
            <person name="Park H.-J."/>
            <person name="Ramirez L."/>
            <person name="Alfaro M."/>
            <person name="Sun H."/>
            <person name="Tritt A."/>
            <person name="Yoshinaga Y."/>
            <person name="Zwiers L.-H."/>
            <person name="Turgeon B."/>
            <person name="Goodwin S."/>
            <person name="Spatafora J."/>
            <person name="Crous P."/>
            <person name="Grigoriev I."/>
        </authorList>
    </citation>
    <scope>NUCLEOTIDE SEQUENCE [LARGE SCALE GENOMIC DNA]</scope>
    <source>
        <strain evidence="9">CECT 20119</strain>
    </source>
</reference>
<dbReference type="EMBL" id="ML992502">
    <property type="protein sequence ID" value="KAF2227137.1"/>
    <property type="molecule type" value="Genomic_DNA"/>
</dbReference>
<keyword evidence="9" id="KW-1185">Reference proteome</keyword>
<dbReference type="Pfam" id="PF24603">
    <property type="entry name" value="TPR_30"/>
    <property type="match status" value="1"/>
</dbReference>
<sequence>MVLPKSTVHVSRLAGTALKSFTHGYAQTVVAASQSSYASQNTPVAPLASNFLSRFKEKPKSSQHAHFSTVASQATDGSAAKDGHLESGLAHYHEAWQKHHKSEAREWHHQSLAKRVGWKPPTTIPGPQNTPVDAQEANPQNAAYEAIEEPSNLKRSYSTSAVDNFAKAIDNVEAEAAAFAQVNESIAGERIRRDSPLAAAEEQDGLEIVSSKQSEHTLAEARADFYSSQIEQLRQAGQYAQIPVLFESMLRDGVAKPSQQAYRALLTSAVELTDNKHQKAPRVLDIYADMMRRSVVPDADTMSMIVDTLAIRALDAAKSSQMLLERRSRLGPHATSFTLDDLEYQMMSEDQSLGIALKFLNSPASKAVKLPGTAFEALITACAVRGQVSDMIDLYNVSRGQGVSIGSSTYPAMIKAFGEAGDLKNAVSSYDEYREMAIAHNAGEITMDRIDTEIYAALVRAYGQAGRLVDGKKLLARVKVEEKANGSQHISLGAVVSKSILPLELESGNFDAVYKMVNDMSAKHYPSALETIAVKTADLGNAAESIKAFDALVEIDADLSGSALAIFALRIRNGNVESGDRFWTIVEQAPANLEVVQLSALRAQILIQNGQLMQGLRPARALLSKYRGNFDAKSAEGREAAERIEEAIEVMAKALHTTNGTSTPPEASAELLRMMNDNGMHSLAHTEPLLSMLGASQIASMDSADLDIFTQVQAMHLLEGSQDVAGPARFACMVENIIGRSVLPDVATQKLIEQGLATVNDIDLSRLWNGYRYPVAPHFSSVTTYPTYSPVAPAPPQTMYDDSFDPYIAQTDHKGSVVITDILEKSHARPAAVLSEALTKFRNIRRAGRHPRFFAYGKLIQAAAKANQLHTAQEVLEMAKQDVPLLHQYRIVRHGWIAILDSMVSACITTGRRELAAKYHQDLLDMGAAPSANTFGLYITSLKETTKTFDEASEAVKIFLRSKAEGVEPTSFLYNALIGKLGKARRIDDCLFYFAEMRNLGIRPTSVTYGTIVNALCRVSDDKFAEEIFEEMEASNNYKPRPAPYHSLMQFFLTTKRDKSKVLAYYERMRKLNIEPTAHTFKLLIDTHATIQPVDMAAAEAVLVQMKQAGLQPEAVHYASLIHAKGCVKHDMDGARALFDQVITDHSVRPQPCIYQALFESLVANHRVTESDALLSDMIKRRVELTPYIVNALIHGWTLEKNLAKAQEAFGMVDIYHLEPSTYEAMVRAHLAVEDHAGAEAVVAEALSRGYPSAVAGKIAELVGGGRA</sequence>
<evidence type="ECO:0000256" key="6">
    <source>
        <dbReference type="SAM" id="MobiDB-lite"/>
    </source>
</evidence>
<proteinExistence type="inferred from homology"/>
<dbReference type="PANTHER" id="PTHR47447">
    <property type="entry name" value="OS03G0856100 PROTEIN"/>
    <property type="match status" value="1"/>
</dbReference>
<dbReference type="InterPro" id="IPR002885">
    <property type="entry name" value="PPR_rpt"/>
</dbReference>
<evidence type="ECO:0000313" key="8">
    <source>
        <dbReference type="EMBL" id="KAF2227137.1"/>
    </source>
</evidence>
<dbReference type="PANTHER" id="PTHR47447:SF17">
    <property type="entry name" value="OS12G0638900 PROTEIN"/>
    <property type="match status" value="1"/>
</dbReference>
<dbReference type="InterPro" id="IPR057585">
    <property type="entry name" value="TPR_dom_fungi"/>
</dbReference>